<proteinExistence type="predicted"/>
<protein>
    <submittedName>
        <fullName evidence="2">Uncharacterized protein</fullName>
    </submittedName>
</protein>
<dbReference type="Proteomes" id="UP001234989">
    <property type="component" value="Chromosome 7"/>
</dbReference>
<evidence type="ECO:0000313" key="3">
    <source>
        <dbReference type="Proteomes" id="UP001234989"/>
    </source>
</evidence>
<evidence type="ECO:0000256" key="1">
    <source>
        <dbReference type="SAM" id="MobiDB-lite"/>
    </source>
</evidence>
<name>A0AAF0ZFR9_SOLVR</name>
<evidence type="ECO:0000313" key="2">
    <source>
        <dbReference type="EMBL" id="WMV37850.1"/>
    </source>
</evidence>
<gene>
    <name evidence="2" type="ORF">MTR67_031235</name>
</gene>
<dbReference type="PANTHER" id="PTHR33872">
    <property type="entry name" value="DNA POLYMERASE EPSILON CATALYTIC SUBUNIT A"/>
    <property type="match status" value="1"/>
</dbReference>
<dbReference type="EMBL" id="CP133618">
    <property type="protein sequence ID" value="WMV37850.1"/>
    <property type="molecule type" value="Genomic_DNA"/>
</dbReference>
<dbReference type="PANTHER" id="PTHR33872:SF16">
    <property type="entry name" value="ST225"/>
    <property type="match status" value="1"/>
</dbReference>
<dbReference type="AlphaFoldDB" id="A0AAF0ZFR9"/>
<feature type="compositionally biased region" description="Polar residues" evidence="1">
    <location>
        <begin position="47"/>
        <end position="57"/>
    </location>
</feature>
<keyword evidence="3" id="KW-1185">Reference proteome</keyword>
<sequence>MGSLMAGWDCYIPDPQVVKYKRNKSLTKEEIEAFWRSKKHREEDEVMSNSMLSSQTQIHDHQANDEATNSKDDDEEKLIKKHGWWVSSSLAHLNEPPVLPPQEPTTYKRVSLFKKSG</sequence>
<accession>A0AAF0ZFR9</accession>
<organism evidence="2 3">
    <name type="scientific">Solanum verrucosum</name>
    <dbReference type="NCBI Taxonomy" id="315347"/>
    <lineage>
        <taxon>Eukaryota</taxon>
        <taxon>Viridiplantae</taxon>
        <taxon>Streptophyta</taxon>
        <taxon>Embryophyta</taxon>
        <taxon>Tracheophyta</taxon>
        <taxon>Spermatophyta</taxon>
        <taxon>Magnoliopsida</taxon>
        <taxon>eudicotyledons</taxon>
        <taxon>Gunneridae</taxon>
        <taxon>Pentapetalae</taxon>
        <taxon>asterids</taxon>
        <taxon>lamiids</taxon>
        <taxon>Solanales</taxon>
        <taxon>Solanaceae</taxon>
        <taxon>Solanoideae</taxon>
        <taxon>Solaneae</taxon>
        <taxon>Solanum</taxon>
    </lineage>
</organism>
<reference evidence="2" key="1">
    <citation type="submission" date="2023-08" db="EMBL/GenBank/DDBJ databases">
        <title>A de novo genome assembly of Solanum verrucosum Schlechtendal, a Mexican diploid species geographically isolated from the other diploid A-genome species in potato relatives.</title>
        <authorList>
            <person name="Hosaka K."/>
        </authorList>
    </citation>
    <scope>NUCLEOTIDE SEQUENCE</scope>
    <source>
        <tissue evidence="2">Young leaves</tissue>
    </source>
</reference>
<feature type="region of interest" description="Disordered" evidence="1">
    <location>
        <begin position="38"/>
        <end position="75"/>
    </location>
</feature>
<feature type="compositionally biased region" description="Basic and acidic residues" evidence="1">
    <location>
        <begin position="58"/>
        <end position="71"/>
    </location>
</feature>